<accession>D2XA57</accession>
<protein>
    <submittedName>
        <fullName evidence="1">Uncharacterized protein</fullName>
    </submittedName>
</protein>
<dbReference type="KEGG" id="vg:8746283"/>
<sequence length="137" mass="16549">MDRVVSSLSEKFHLKFWGAERSRRIGGENMAVDVDIYMEGEQSPIVFWTESQLADGYSKNSRYPDKVFAPYEFPSERFLHEMTFSVLEKPWFVERILWRISAELRESREYLEECEEENKRLWRENEELKRKITETNP</sequence>
<organism evidence="1 2">
    <name type="scientific">Marseillevirus marseillevirus</name>
    <name type="common">GBM</name>
    <dbReference type="NCBI Taxonomy" id="694581"/>
    <lineage>
        <taxon>Viruses</taxon>
        <taxon>Varidnaviria</taxon>
        <taxon>Bamfordvirae</taxon>
        <taxon>Nucleocytoviricota</taxon>
        <taxon>Megaviricetes</taxon>
        <taxon>Pimascovirales</taxon>
        <taxon>Pimascovirales incertae sedis</taxon>
        <taxon>Marseilleviridae</taxon>
        <taxon>Marseillevirus</taxon>
        <taxon>Marseillevirus massiliense</taxon>
    </lineage>
</organism>
<dbReference type="GeneID" id="8746283"/>
<gene>
    <name evidence="1" type="ORF">MAR_ORF046</name>
</gene>
<proteinExistence type="predicted"/>
<evidence type="ECO:0000313" key="1">
    <source>
        <dbReference type="EMBL" id="ADB03834.1"/>
    </source>
</evidence>
<keyword evidence="2" id="KW-1185">Reference proteome</keyword>
<organismHost>
    <name type="scientific">Acanthamoeba</name>
    <dbReference type="NCBI Taxonomy" id="5754"/>
</organismHost>
<reference evidence="1 2" key="1">
    <citation type="journal article" date="2009" name="Proc. Natl. Acad. Sci. U.S.A.">
        <title>Giant Marseillevirus highlights the role of amoebae as a melting pot in emergence of chimeric microorganisms.</title>
        <authorList>
            <person name="Boyer M."/>
            <person name="Yutin N."/>
            <person name="Pagnier I."/>
            <person name="Barrassi L."/>
            <person name="Fournous G."/>
            <person name="Espinosa L."/>
            <person name="Robert C."/>
            <person name="Azza S."/>
            <person name="Sun S."/>
            <person name="Rossmann M.G."/>
            <person name="Suzan-Monti M."/>
            <person name="La Scola B."/>
            <person name="Koonin E.V."/>
            <person name="Raoult D."/>
        </authorList>
    </citation>
    <scope>NUCLEOTIDE SEQUENCE [LARGE SCALE GENOMIC DNA]</scope>
    <source>
        <strain evidence="1 2">T19</strain>
    </source>
</reference>
<dbReference type="RefSeq" id="YP_003406796.1">
    <property type="nucleotide sequence ID" value="NC_013756.1"/>
</dbReference>
<evidence type="ECO:0000313" key="2">
    <source>
        <dbReference type="Proteomes" id="UP000029780"/>
    </source>
</evidence>
<dbReference type="Proteomes" id="UP000029780">
    <property type="component" value="Segment"/>
</dbReference>
<dbReference type="EMBL" id="GU071086">
    <property type="protein sequence ID" value="ADB03834.1"/>
    <property type="molecule type" value="Genomic_DNA"/>
</dbReference>
<dbReference type="OrthoDB" id="36855at10239"/>
<name>D2XA57_GBMV</name>